<feature type="domain" description="Antirepressor protein ant N-terminal" evidence="1">
    <location>
        <begin position="5"/>
        <end position="116"/>
    </location>
</feature>
<gene>
    <name evidence="3" type="ORF">BCB93_004985</name>
</gene>
<protein>
    <recommendedName>
        <fullName evidence="5">Antirepressor</fullName>
    </recommendedName>
</protein>
<comment type="caution">
    <text evidence="3">The sequence shown here is derived from an EMBL/GenBank/DDBJ whole genome shotgun (WGS) entry which is preliminary data.</text>
</comment>
<sequence>MNMMTVPFYGNSLYVVNHNGEAYVPMKPIVEGMGLDWKTQFRKLQQRFKSCVVEMTIQLPGDTQRRPVACLALRKLAGWLQTISPNKVKPEIRDKVIQYQEECDDVLYEYWTKGVAVNPRRTSVMVELNQACADMKRDKEIASLFGTGLNEWKSVKAAHVSKIRTLISEANLLINFVLADTGKGKITKTD</sequence>
<dbReference type="Proteomes" id="UP000775646">
    <property type="component" value="Unassembled WGS sequence"/>
</dbReference>
<reference evidence="3" key="1">
    <citation type="submission" date="2020-02" db="EMBL/GenBank/DDBJ databases">
        <authorList>
            <consortium name="GenomeTrakr network: Whole genome sequencing for foodborne pathogen traceback"/>
        </authorList>
    </citation>
    <scope>NUCLEOTIDE SEQUENCE</scope>
    <source>
        <strain evidence="3">CFSAN046653</strain>
    </source>
</reference>
<evidence type="ECO:0008006" key="5">
    <source>
        <dbReference type="Google" id="ProtNLM"/>
    </source>
</evidence>
<evidence type="ECO:0000259" key="1">
    <source>
        <dbReference type="Pfam" id="PF10547"/>
    </source>
</evidence>
<dbReference type="PRINTS" id="PR01994">
    <property type="entry name" value="ANTIREPRESSR"/>
</dbReference>
<dbReference type="EMBL" id="AASZRA010000054">
    <property type="protein sequence ID" value="EFI6955235.1"/>
    <property type="molecule type" value="Genomic_DNA"/>
</dbReference>
<organism evidence="3 4">
    <name type="scientific">Escherichia coli</name>
    <dbReference type="NCBI Taxonomy" id="562"/>
    <lineage>
        <taxon>Bacteria</taxon>
        <taxon>Pseudomonadati</taxon>
        <taxon>Pseudomonadota</taxon>
        <taxon>Gammaproteobacteria</taxon>
        <taxon>Enterobacterales</taxon>
        <taxon>Enterobacteriaceae</taxon>
        <taxon>Escherichia</taxon>
    </lineage>
</organism>
<feature type="domain" description="Bacteriophage P22 Orf201 C-terminal" evidence="2">
    <location>
        <begin position="123"/>
        <end position="159"/>
    </location>
</feature>
<evidence type="ECO:0000313" key="4">
    <source>
        <dbReference type="Proteomes" id="UP000775646"/>
    </source>
</evidence>
<evidence type="ECO:0000259" key="2">
    <source>
        <dbReference type="Pfam" id="PF10549"/>
    </source>
</evidence>
<dbReference type="RefSeq" id="WP_065226960.1">
    <property type="nucleotide sequence ID" value="NZ_BFVO01000040.1"/>
</dbReference>
<proteinExistence type="predicted"/>
<accession>A0AAI9BBH1</accession>
<evidence type="ECO:0000313" key="3">
    <source>
        <dbReference type="EMBL" id="EFI6955235.1"/>
    </source>
</evidence>
<dbReference type="Pfam" id="PF10549">
    <property type="entry name" value="ORF11CD3"/>
    <property type="match status" value="1"/>
</dbReference>
<dbReference type="InterPro" id="IPR018877">
    <property type="entry name" value="Phage_P22_Orf201_C"/>
</dbReference>
<dbReference type="InterPro" id="IPR018875">
    <property type="entry name" value="Antirepressor_Ant_N"/>
</dbReference>
<name>A0AAI9BBH1_ECOLX</name>
<dbReference type="AlphaFoldDB" id="A0AAI9BBH1"/>
<dbReference type="Pfam" id="PF10547">
    <property type="entry name" value="P22_AR_N"/>
    <property type="match status" value="1"/>
</dbReference>